<dbReference type="PANTHER" id="PTHR30558">
    <property type="entry name" value="EXBD MEMBRANE COMPONENT OF PMF-DRIVEN MACROMOLECULE IMPORT SYSTEM"/>
    <property type="match status" value="1"/>
</dbReference>
<keyword evidence="10" id="KW-1185">Reference proteome</keyword>
<evidence type="ECO:0000313" key="9">
    <source>
        <dbReference type="EMBL" id="SIN66636.1"/>
    </source>
</evidence>
<keyword evidence="3" id="KW-1003">Cell membrane</keyword>
<dbReference type="Gene3D" id="3.30.420.270">
    <property type="match status" value="1"/>
</dbReference>
<evidence type="ECO:0000256" key="6">
    <source>
        <dbReference type="ARBA" id="ARBA00023136"/>
    </source>
</evidence>
<comment type="subcellular location">
    <subcellularLocation>
        <location evidence="1">Cell membrane</location>
        <topology evidence="1">Single-pass membrane protein</topology>
    </subcellularLocation>
    <subcellularLocation>
        <location evidence="7">Cell membrane</location>
        <topology evidence="7">Single-pass type II membrane protein</topology>
    </subcellularLocation>
</comment>
<keyword evidence="7" id="KW-0813">Transport</keyword>
<dbReference type="PANTHER" id="PTHR30558:SF3">
    <property type="entry name" value="BIOPOLYMER TRANSPORT PROTEIN EXBD-RELATED"/>
    <property type="match status" value="1"/>
</dbReference>
<evidence type="ECO:0000256" key="5">
    <source>
        <dbReference type="ARBA" id="ARBA00022989"/>
    </source>
</evidence>
<dbReference type="InterPro" id="IPR003400">
    <property type="entry name" value="ExbD"/>
</dbReference>
<evidence type="ECO:0000313" key="10">
    <source>
        <dbReference type="Proteomes" id="UP000185093"/>
    </source>
</evidence>
<keyword evidence="5 8" id="KW-1133">Transmembrane helix</keyword>
<protein>
    <submittedName>
        <fullName evidence="9">Biopolymer transport protein ExbD/biopolymer transport protein TolR</fullName>
    </submittedName>
</protein>
<keyword evidence="7" id="KW-0653">Protein transport</keyword>
<proteinExistence type="inferred from homology"/>
<name>A0ABY1JCV2_9BACT</name>
<sequence length="130" mass="13636">MRSKRDIPEVELTSLVDIIFQLILFFVIATTFVEGGITVALPKGKGDPLKNTPLVINVNHDGTIVHNGKAVDIDEAVKLAQDANSKGRTILLAGDKSATYGKVVNVLDALKQAGIDEVSLAVGGGEGNGQ</sequence>
<evidence type="ECO:0000256" key="2">
    <source>
        <dbReference type="ARBA" id="ARBA00005811"/>
    </source>
</evidence>
<evidence type="ECO:0000256" key="8">
    <source>
        <dbReference type="SAM" id="Phobius"/>
    </source>
</evidence>
<evidence type="ECO:0000256" key="3">
    <source>
        <dbReference type="ARBA" id="ARBA00022475"/>
    </source>
</evidence>
<gene>
    <name evidence="9" type="ORF">SAMN05444368_0942</name>
</gene>
<comment type="similarity">
    <text evidence="2 7">Belongs to the ExbD/TolR family.</text>
</comment>
<dbReference type="RefSeq" id="WP_074199437.1">
    <property type="nucleotide sequence ID" value="NZ_DAONBL010000015.1"/>
</dbReference>
<keyword evidence="4 7" id="KW-0812">Transmembrane</keyword>
<dbReference type="EMBL" id="FSQZ01000001">
    <property type="protein sequence ID" value="SIN66636.1"/>
    <property type="molecule type" value="Genomic_DNA"/>
</dbReference>
<keyword evidence="6 8" id="KW-0472">Membrane</keyword>
<feature type="transmembrane region" description="Helical" evidence="8">
    <location>
        <begin position="18"/>
        <end position="41"/>
    </location>
</feature>
<accession>A0ABY1JCV2</accession>
<dbReference type="Pfam" id="PF02472">
    <property type="entry name" value="ExbD"/>
    <property type="match status" value="1"/>
</dbReference>
<organism evidence="9 10">
    <name type="scientific">Acetomicrobium flavidum</name>
    <dbReference type="NCBI Taxonomy" id="49896"/>
    <lineage>
        <taxon>Bacteria</taxon>
        <taxon>Thermotogati</taxon>
        <taxon>Synergistota</taxon>
        <taxon>Synergistia</taxon>
        <taxon>Synergistales</taxon>
        <taxon>Acetomicrobiaceae</taxon>
        <taxon>Acetomicrobium</taxon>
    </lineage>
</organism>
<evidence type="ECO:0000256" key="7">
    <source>
        <dbReference type="RuleBase" id="RU003879"/>
    </source>
</evidence>
<evidence type="ECO:0000256" key="4">
    <source>
        <dbReference type="ARBA" id="ARBA00022692"/>
    </source>
</evidence>
<comment type="caution">
    <text evidence="9">The sequence shown here is derived from an EMBL/GenBank/DDBJ whole genome shotgun (WGS) entry which is preliminary data.</text>
</comment>
<reference evidence="9 10" key="1">
    <citation type="submission" date="2016-11" db="EMBL/GenBank/DDBJ databases">
        <authorList>
            <person name="Varghese N."/>
            <person name="Submissions S."/>
        </authorList>
    </citation>
    <scope>NUCLEOTIDE SEQUENCE [LARGE SCALE GENOMIC DNA]</scope>
    <source>
        <strain evidence="9 10">DSM 20664</strain>
    </source>
</reference>
<dbReference type="Proteomes" id="UP000185093">
    <property type="component" value="Unassembled WGS sequence"/>
</dbReference>
<evidence type="ECO:0000256" key="1">
    <source>
        <dbReference type="ARBA" id="ARBA00004162"/>
    </source>
</evidence>